<dbReference type="InterPro" id="IPR007972">
    <property type="entry name" value="Mtfr1"/>
</dbReference>
<dbReference type="Pfam" id="PF05308">
    <property type="entry name" value="Mito_fiss_reg"/>
    <property type="match status" value="1"/>
</dbReference>
<comment type="function">
    <text evidence="5">May play a role in mitochondrial aerobic respiration. May also regulate mitochondrial organization and fission.</text>
</comment>
<comment type="function">
    <text evidence="6">Plays a role in mitochondrial aerobic respiration. Regulates mitochondrial organization and fission.</text>
</comment>
<organism evidence="8 9">
    <name type="scientific">Latimeria chalumnae</name>
    <name type="common">Coelacanth</name>
    <dbReference type="NCBI Taxonomy" id="7897"/>
    <lineage>
        <taxon>Eukaryota</taxon>
        <taxon>Metazoa</taxon>
        <taxon>Chordata</taxon>
        <taxon>Craniata</taxon>
        <taxon>Vertebrata</taxon>
        <taxon>Euteleostomi</taxon>
        <taxon>Coelacanthiformes</taxon>
        <taxon>Coelacanthidae</taxon>
        <taxon>Latimeria</taxon>
    </lineage>
</organism>
<dbReference type="EMBL" id="AFYH01227609">
    <property type="status" value="NOT_ANNOTATED_CDS"/>
    <property type="molecule type" value="Genomic_DNA"/>
</dbReference>
<dbReference type="PANTHER" id="PTHR14215">
    <property type="entry name" value="PROTEIN OF UNKNOWN FUNCTION DUF729"/>
    <property type="match status" value="1"/>
</dbReference>
<evidence type="ECO:0000256" key="6">
    <source>
        <dbReference type="RuleBase" id="RU369053"/>
    </source>
</evidence>
<evidence type="ECO:0000256" key="4">
    <source>
        <dbReference type="ARBA" id="ARBA00023128"/>
    </source>
</evidence>
<protein>
    <recommendedName>
        <fullName evidence="6">Mitochondrial fission regulator</fullName>
    </recommendedName>
</protein>
<dbReference type="EMBL" id="AFYH01227607">
    <property type="status" value="NOT_ANNOTATED_CDS"/>
    <property type="molecule type" value="Genomic_DNA"/>
</dbReference>
<evidence type="ECO:0000313" key="9">
    <source>
        <dbReference type="Proteomes" id="UP000008672"/>
    </source>
</evidence>
<evidence type="ECO:0000256" key="1">
    <source>
        <dbReference type="ARBA" id="ARBA00004173"/>
    </source>
</evidence>
<feature type="coiled-coil region" evidence="7">
    <location>
        <begin position="140"/>
        <end position="167"/>
    </location>
</feature>
<keyword evidence="3" id="KW-0809">Transit peptide</keyword>
<dbReference type="EMBL" id="AFYH01227608">
    <property type="status" value="NOT_ANNOTATED_CDS"/>
    <property type="molecule type" value="Genomic_DNA"/>
</dbReference>
<keyword evidence="4 6" id="KW-0496">Mitochondrion</keyword>
<sequence length="341" mass="37898">MIHFIIRLIRMVLEQAGLEMDSILWSDKPYGSSRSIVRRIGTNLPLIPSPRVRFQSKSMTTSFNPTPQPENGAVASLADVGWIVAEEGESSTILRSEVRPGQAPNPAQHLPFFEKPLHRPVSLPNLQKEESEPGTSVLANDEALKKISALENELAQLRAQIAMIVTVQEQQNLAAGTKIPSTSVETQLPLLPPPPPPPPPPFPALALHRSISAIDLIKERKGKKNPAQTEQEMGPKQPEIPNMLEILKDMKKVKLRSVKKPEEGTSKPRLCDPADPAALIAEALKRKFAHRYNNDSHSEKEAPSITSEIKTTSEPFLLFFKIHIDKDKFKMYISIISYSSI</sequence>
<comment type="similarity">
    <text evidence="2 6">Belongs to the MTFR1 family.</text>
</comment>
<dbReference type="Ensembl" id="ENSLACT00000004614.1">
    <property type="protein sequence ID" value="ENSLACP00000004575.1"/>
    <property type="gene ID" value="ENSLACG00000004073.2"/>
</dbReference>
<gene>
    <name evidence="8" type="primary">MTFR1</name>
</gene>
<keyword evidence="9" id="KW-1185">Reference proteome</keyword>
<dbReference type="GeneTree" id="ENSGT00950000183215"/>
<dbReference type="GO" id="GO:0005739">
    <property type="term" value="C:mitochondrion"/>
    <property type="evidence" value="ECO:0007669"/>
    <property type="project" value="UniProtKB-SubCell"/>
</dbReference>
<dbReference type="EMBL" id="AFYH01227610">
    <property type="status" value="NOT_ANNOTATED_CDS"/>
    <property type="molecule type" value="Genomic_DNA"/>
</dbReference>
<proteinExistence type="inferred from homology"/>
<evidence type="ECO:0000313" key="8">
    <source>
        <dbReference type="Ensembl" id="ENSLACP00000004575.1"/>
    </source>
</evidence>
<dbReference type="Proteomes" id="UP000008672">
    <property type="component" value="Unassembled WGS sequence"/>
</dbReference>
<dbReference type="EMBL" id="AFYH01227606">
    <property type="status" value="NOT_ANNOTATED_CDS"/>
    <property type="molecule type" value="Genomic_DNA"/>
</dbReference>
<dbReference type="GO" id="GO:0000266">
    <property type="term" value="P:mitochondrial fission"/>
    <property type="evidence" value="ECO:0007669"/>
    <property type="project" value="UniProtKB-UniRule"/>
</dbReference>
<reference evidence="9" key="1">
    <citation type="submission" date="2011-08" db="EMBL/GenBank/DDBJ databases">
        <title>The draft genome of Latimeria chalumnae.</title>
        <authorList>
            <person name="Di Palma F."/>
            <person name="Alfoldi J."/>
            <person name="Johnson J."/>
            <person name="Berlin A."/>
            <person name="Gnerre S."/>
            <person name="Jaffe D."/>
            <person name="MacCallum I."/>
            <person name="Young S."/>
            <person name="Walker B.J."/>
            <person name="Lander E."/>
            <person name="Lindblad-Toh K."/>
        </authorList>
    </citation>
    <scope>NUCLEOTIDE SEQUENCE [LARGE SCALE GENOMIC DNA]</scope>
    <source>
        <strain evidence="9">Wild caught</strain>
    </source>
</reference>
<reference evidence="8" key="2">
    <citation type="submission" date="2025-08" db="UniProtKB">
        <authorList>
            <consortium name="Ensembl"/>
        </authorList>
    </citation>
    <scope>IDENTIFICATION</scope>
</reference>
<dbReference type="Bgee" id="ENSLACG00000004073">
    <property type="expression patterns" value="Expressed in pelvic fin and 5 other cell types or tissues"/>
</dbReference>
<evidence type="ECO:0000256" key="5">
    <source>
        <dbReference type="ARBA" id="ARBA00037378"/>
    </source>
</evidence>
<comment type="subcellular location">
    <subcellularLocation>
        <location evidence="1 6">Mitochondrion</location>
    </subcellularLocation>
</comment>
<reference evidence="8" key="3">
    <citation type="submission" date="2025-09" db="UniProtKB">
        <authorList>
            <consortium name="Ensembl"/>
        </authorList>
    </citation>
    <scope>IDENTIFICATION</scope>
</reference>
<evidence type="ECO:0000256" key="2">
    <source>
        <dbReference type="ARBA" id="ARBA00005807"/>
    </source>
</evidence>
<dbReference type="PANTHER" id="PTHR14215:SF1">
    <property type="entry name" value="MITOCHONDRIAL FISSION REGULATOR 1"/>
    <property type="match status" value="1"/>
</dbReference>
<dbReference type="AlphaFoldDB" id="H3A4K4"/>
<evidence type="ECO:0000256" key="3">
    <source>
        <dbReference type="ARBA" id="ARBA00022946"/>
    </source>
</evidence>
<accession>H3A4K4</accession>
<keyword evidence="7" id="KW-0175">Coiled coil</keyword>
<dbReference type="GO" id="GO:0009060">
    <property type="term" value="P:aerobic respiration"/>
    <property type="evidence" value="ECO:0007669"/>
    <property type="project" value="UniProtKB-UniRule"/>
</dbReference>
<name>H3A4K4_LATCH</name>
<evidence type="ECO:0000256" key="7">
    <source>
        <dbReference type="SAM" id="Coils"/>
    </source>
</evidence>